<dbReference type="PIRSF" id="PIRSF004505">
    <property type="entry name" value="MT_bac"/>
    <property type="match status" value="1"/>
</dbReference>
<dbReference type="InterPro" id="IPR029026">
    <property type="entry name" value="tRNA_m1G_MTases_N"/>
</dbReference>
<evidence type="ECO:0000256" key="1">
    <source>
        <dbReference type="ARBA" id="ARBA00022603"/>
    </source>
</evidence>
<dbReference type="SUPFAM" id="SSF75217">
    <property type="entry name" value="alpha/beta knot"/>
    <property type="match status" value="1"/>
</dbReference>
<comment type="catalytic activity">
    <reaction evidence="5">
        <text>pseudouridine(1915) in 23S rRNA + S-adenosyl-L-methionine = N(3)-methylpseudouridine(1915) in 23S rRNA + S-adenosyl-L-homocysteine + H(+)</text>
        <dbReference type="Rhea" id="RHEA:42752"/>
        <dbReference type="Rhea" id="RHEA-COMP:10221"/>
        <dbReference type="Rhea" id="RHEA-COMP:10222"/>
        <dbReference type="ChEBI" id="CHEBI:15378"/>
        <dbReference type="ChEBI" id="CHEBI:57856"/>
        <dbReference type="ChEBI" id="CHEBI:59789"/>
        <dbReference type="ChEBI" id="CHEBI:65314"/>
        <dbReference type="ChEBI" id="CHEBI:74486"/>
        <dbReference type="EC" id="2.1.1.177"/>
    </reaction>
</comment>
<dbReference type="EC" id="2.1.1.177" evidence="5"/>
<dbReference type="InterPro" id="IPR029028">
    <property type="entry name" value="Alpha/beta_knot_MTases"/>
</dbReference>
<comment type="function">
    <text evidence="5">Specifically methylates the pseudouridine at position 1915 (m3Psi1915) in 23S rRNA.</text>
</comment>
<comment type="subcellular location">
    <subcellularLocation>
        <location evidence="5">Cytoplasm</location>
    </subcellularLocation>
</comment>
<protein>
    <recommendedName>
        <fullName evidence="5">Ribosomal RNA large subunit methyltransferase H</fullName>
        <ecNumber evidence="5">2.1.1.177</ecNumber>
    </recommendedName>
    <alternativeName>
        <fullName evidence="5">23S rRNA (pseudouridine1915-N3)-methyltransferase</fullName>
    </alternativeName>
    <alternativeName>
        <fullName evidence="5">23S rRNA m3Psi1915 methyltransferase</fullName>
    </alternativeName>
    <alternativeName>
        <fullName evidence="5">rRNA (pseudouridine-N3-)-methyltransferase RlmH</fullName>
    </alternativeName>
</protein>
<feature type="binding site" evidence="5">
    <location>
        <position position="96"/>
    </location>
    <ligand>
        <name>S-adenosyl-L-methionine</name>
        <dbReference type="ChEBI" id="CHEBI:59789"/>
    </ligand>
</feature>
<evidence type="ECO:0000256" key="2">
    <source>
        <dbReference type="ARBA" id="ARBA00022679"/>
    </source>
</evidence>
<evidence type="ECO:0000313" key="6">
    <source>
        <dbReference type="EMBL" id="NVN11037.1"/>
    </source>
</evidence>
<dbReference type="PANTHER" id="PTHR33603:SF1">
    <property type="entry name" value="RIBOSOMAL RNA LARGE SUBUNIT METHYLTRANSFERASE H"/>
    <property type="match status" value="1"/>
</dbReference>
<feature type="binding site" evidence="5">
    <location>
        <position position="65"/>
    </location>
    <ligand>
        <name>S-adenosyl-L-methionine</name>
        <dbReference type="ChEBI" id="CHEBI:59789"/>
    </ligand>
</feature>
<dbReference type="Proteomes" id="UP000534870">
    <property type="component" value="Unassembled WGS sequence"/>
</dbReference>
<dbReference type="InterPro" id="IPR003742">
    <property type="entry name" value="RlmH-like"/>
</dbReference>
<evidence type="ECO:0000256" key="5">
    <source>
        <dbReference type="HAMAP-Rule" id="MF_00658"/>
    </source>
</evidence>
<gene>
    <name evidence="5" type="primary">rlmH</name>
    <name evidence="6" type="ORF">HUK84_07785</name>
</gene>
<evidence type="ECO:0000256" key="4">
    <source>
        <dbReference type="ARBA" id="ARBA00038303"/>
    </source>
</evidence>
<dbReference type="EMBL" id="JABXXP010000108">
    <property type="protein sequence ID" value="NVN11037.1"/>
    <property type="molecule type" value="Genomic_DNA"/>
</dbReference>
<dbReference type="GO" id="GO:0070038">
    <property type="term" value="F:rRNA (pseudouridine-N3-)-methyltransferase activity"/>
    <property type="evidence" value="ECO:0007669"/>
    <property type="project" value="UniProtKB-UniRule"/>
</dbReference>
<dbReference type="RefSeq" id="WP_176639779.1">
    <property type="nucleotide sequence ID" value="NZ_JABXXP010000108.1"/>
</dbReference>
<dbReference type="Pfam" id="PF02590">
    <property type="entry name" value="SPOUT_MTase"/>
    <property type="match status" value="1"/>
</dbReference>
<proteinExistence type="inferred from homology"/>
<dbReference type="PANTHER" id="PTHR33603">
    <property type="entry name" value="METHYLTRANSFERASE"/>
    <property type="match status" value="1"/>
</dbReference>
<evidence type="ECO:0000256" key="3">
    <source>
        <dbReference type="ARBA" id="ARBA00022691"/>
    </source>
</evidence>
<comment type="similarity">
    <text evidence="4 5">Belongs to the RNA methyltransferase RlmH family.</text>
</comment>
<comment type="caution">
    <text evidence="6">The sequence shown here is derived from an EMBL/GenBank/DDBJ whole genome shotgun (WGS) entry which is preliminary data.</text>
</comment>
<feature type="binding site" evidence="5">
    <location>
        <begin position="115"/>
        <end position="120"/>
    </location>
    <ligand>
        <name>S-adenosyl-L-methionine</name>
        <dbReference type="ChEBI" id="CHEBI:59789"/>
    </ligand>
</feature>
<dbReference type="AlphaFoldDB" id="A0A7Y7IVQ1"/>
<name>A0A7Y7IVQ1_9PROT</name>
<keyword evidence="1 5" id="KW-0489">Methyltransferase</keyword>
<accession>A0A7Y7IVQ1</accession>
<dbReference type="CDD" id="cd18081">
    <property type="entry name" value="RlmH-like"/>
    <property type="match status" value="1"/>
</dbReference>
<keyword evidence="2 5" id="KW-0808">Transferase</keyword>
<evidence type="ECO:0000313" key="7">
    <source>
        <dbReference type="Proteomes" id="UP000534870"/>
    </source>
</evidence>
<dbReference type="HAMAP" id="MF_00658">
    <property type="entry name" value="23SrRNA_methyltr_H"/>
    <property type="match status" value="1"/>
</dbReference>
<dbReference type="GO" id="GO:0005737">
    <property type="term" value="C:cytoplasm"/>
    <property type="evidence" value="ECO:0007669"/>
    <property type="project" value="UniProtKB-SubCell"/>
</dbReference>
<comment type="subunit">
    <text evidence="5">Homodimer.</text>
</comment>
<dbReference type="Gene3D" id="3.40.1280.10">
    <property type="match status" value="1"/>
</dbReference>
<organism evidence="6 7">
    <name type="scientific">Nguyenibacter vanlangensis</name>
    <dbReference type="NCBI Taxonomy" id="1216886"/>
    <lineage>
        <taxon>Bacteria</taxon>
        <taxon>Pseudomonadati</taxon>
        <taxon>Pseudomonadota</taxon>
        <taxon>Alphaproteobacteria</taxon>
        <taxon>Acetobacterales</taxon>
        <taxon>Acetobacteraceae</taxon>
        <taxon>Nguyenibacter</taxon>
    </lineage>
</organism>
<keyword evidence="5" id="KW-0698">rRNA processing</keyword>
<keyword evidence="3 5" id="KW-0949">S-adenosyl-L-methionine</keyword>
<sequence length="151" mass="16651">MRLIAVGRMKDRVEHDLFQRYAARLTPRLDLVEIAEGRGAAVEIKRREAQGLLAALPERAFAVALDEGGRTHDSMAFARVVERWMGLARPLCFVIGGAEGLDGSVLARADDTLSLGPMTWPHMLVRGLLAEQLYRARAIASGHPYHRAGRP</sequence>
<reference evidence="6 7" key="1">
    <citation type="submission" date="2020-06" db="EMBL/GenBank/DDBJ databases">
        <title>Description of novel acetic acid bacteria.</title>
        <authorList>
            <person name="Sombolestani A."/>
        </authorList>
    </citation>
    <scope>NUCLEOTIDE SEQUENCE [LARGE SCALE GENOMIC DNA]</scope>
    <source>
        <strain evidence="6 7">LMG 31431</strain>
    </source>
</reference>
<keyword evidence="5" id="KW-0963">Cytoplasm</keyword>